<name>A0ABQ9U709_SAGOE</name>
<comment type="caution">
    <text evidence="2">The sequence shown here is derived from an EMBL/GenBank/DDBJ whole genome shotgun (WGS) entry which is preliminary data.</text>
</comment>
<dbReference type="Proteomes" id="UP001266305">
    <property type="component" value="Unassembled WGS sequence"/>
</dbReference>
<keyword evidence="3" id="KW-1185">Reference proteome</keyword>
<feature type="compositionally biased region" description="Basic and acidic residues" evidence="1">
    <location>
        <begin position="103"/>
        <end position="122"/>
    </location>
</feature>
<feature type="region of interest" description="Disordered" evidence="1">
    <location>
        <begin position="101"/>
        <end position="122"/>
    </location>
</feature>
<gene>
    <name evidence="2" type="ORF">P7K49_029383</name>
</gene>
<feature type="region of interest" description="Disordered" evidence="1">
    <location>
        <begin position="1"/>
        <end position="74"/>
    </location>
</feature>
<evidence type="ECO:0000313" key="3">
    <source>
        <dbReference type="Proteomes" id="UP001266305"/>
    </source>
</evidence>
<protein>
    <submittedName>
        <fullName evidence="2">Uncharacterized protein</fullName>
    </submittedName>
</protein>
<evidence type="ECO:0000313" key="2">
    <source>
        <dbReference type="EMBL" id="KAK2092854.1"/>
    </source>
</evidence>
<evidence type="ECO:0000256" key="1">
    <source>
        <dbReference type="SAM" id="MobiDB-lite"/>
    </source>
</evidence>
<organism evidence="2 3">
    <name type="scientific">Saguinus oedipus</name>
    <name type="common">Cotton-top tamarin</name>
    <name type="synonym">Oedipomidas oedipus</name>
    <dbReference type="NCBI Taxonomy" id="9490"/>
    <lineage>
        <taxon>Eukaryota</taxon>
        <taxon>Metazoa</taxon>
        <taxon>Chordata</taxon>
        <taxon>Craniata</taxon>
        <taxon>Vertebrata</taxon>
        <taxon>Euteleostomi</taxon>
        <taxon>Mammalia</taxon>
        <taxon>Eutheria</taxon>
        <taxon>Euarchontoglires</taxon>
        <taxon>Primates</taxon>
        <taxon>Haplorrhini</taxon>
        <taxon>Platyrrhini</taxon>
        <taxon>Cebidae</taxon>
        <taxon>Callitrichinae</taxon>
        <taxon>Saguinus</taxon>
    </lineage>
</organism>
<sequence>MGARPGLHPGRVARASGEHVGRPGATAGPVEVVRGSRGQKLDPGLRRRPPRRGCRESGRGERGGGEEASGCTPFSAQLREGRNNKFIRRIVDEIDVAGVEETQEAKSKQECEQISKKGKVPE</sequence>
<dbReference type="EMBL" id="JASSZA010000015">
    <property type="protein sequence ID" value="KAK2092854.1"/>
    <property type="molecule type" value="Genomic_DNA"/>
</dbReference>
<proteinExistence type="predicted"/>
<reference evidence="2 3" key="1">
    <citation type="submission" date="2023-05" db="EMBL/GenBank/DDBJ databases">
        <title>B98-5 Cell Line De Novo Hybrid Assembly: An Optical Mapping Approach.</title>
        <authorList>
            <person name="Kananen K."/>
            <person name="Auerbach J.A."/>
            <person name="Kautto E."/>
            <person name="Blachly J.S."/>
        </authorList>
    </citation>
    <scope>NUCLEOTIDE SEQUENCE [LARGE SCALE GENOMIC DNA]</scope>
    <source>
        <strain evidence="2">B95-8</strain>
        <tissue evidence="2">Cell line</tissue>
    </source>
</reference>
<accession>A0ABQ9U709</accession>
<feature type="compositionally biased region" description="Basic and acidic residues" evidence="1">
    <location>
        <begin position="53"/>
        <end position="65"/>
    </location>
</feature>